<feature type="region of interest" description="Disordered" evidence="10">
    <location>
        <begin position="1"/>
        <end position="56"/>
    </location>
</feature>
<feature type="transmembrane region" description="Helical" evidence="9">
    <location>
        <begin position="516"/>
        <end position="538"/>
    </location>
</feature>
<dbReference type="Pfam" id="PF03219">
    <property type="entry name" value="TLC"/>
    <property type="match status" value="2"/>
</dbReference>
<feature type="region of interest" description="Disordered" evidence="10">
    <location>
        <begin position="599"/>
        <end position="638"/>
    </location>
</feature>
<accession>I2CQZ5</accession>
<keyword evidence="5 9" id="KW-0547">Nucleotide-binding</keyword>
<keyword evidence="3 9" id="KW-0813">Transport</keyword>
<protein>
    <recommendedName>
        <fullName evidence="9">ADP,ATP carrier protein</fullName>
    </recommendedName>
</protein>
<dbReference type="InterPro" id="IPR036259">
    <property type="entry name" value="MFS_trans_sf"/>
</dbReference>
<evidence type="ECO:0000256" key="2">
    <source>
        <dbReference type="ARBA" id="ARBA00007127"/>
    </source>
</evidence>
<reference evidence="11" key="1">
    <citation type="journal article" date="2012" name="Bioengineered">
        <title>Additional insights into the genome of the oleaginous model alga Nannochloropsis gaditana.</title>
        <authorList>
            <person name="Jinkerson R.E."/>
            <person name="Radakovits R."/>
            <person name="Posewitz M.C."/>
        </authorList>
    </citation>
    <scope>NUCLEOTIDE SEQUENCE</scope>
    <source>
        <strain evidence="11">CCMP526</strain>
    </source>
</reference>
<keyword evidence="7 9" id="KW-1133">Transmembrane helix</keyword>
<feature type="transmembrane region" description="Helical" evidence="9">
    <location>
        <begin position="194"/>
        <end position="213"/>
    </location>
</feature>
<dbReference type="PANTHER" id="PTHR31187">
    <property type="match status" value="1"/>
</dbReference>
<feature type="transmembrane region" description="Helical" evidence="9">
    <location>
        <begin position="163"/>
        <end position="182"/>
    </location>
</feature>
<evidence type="ECO:0000256" key="5">
    <source>
        <dbReference type="ARBA" id="ARBA00022741"/>
    </source>
</evidence>
<keyword evidence="6 9" id="KW-0067">ATP-binding</keyword>
<evidence type="ECO:0000256" key="6">
    <source>
        <dbReference type="ARBA" id="ARBA00022840"/>
    </source>
</evidence>
<evidence type="ECO:0000256" key="1">
    <source>
        <dbReference type="ARBA" id="ARBA00004141"/>
    </source>
</evidence>
<evidence type="ECO:0000256" key="10">
    <source>
        <dbReference type="SAM" id="MobiDB-lite"/>
    </source>
</evidence>
<dbReference type="SUPFAM" id="SSF103473">
    <property type="entry name" value="MFS general substrate transporter"/>
    <property type="match status" value="1"/>
</dbReference>
<dbReference type="GO" id="GO:0016020">
    <property type="term" value="C:membrane"/>
    <property type="evidence" value="ECO:0007669"/>
    <property type="project" value="UniProtKB-SubCell"/>
</dbReference>
<evidence type="ECO:0000256" key="8">
    <source>
        <dbReference type="ARBA" id="ARBA00023136"/>
    </source>
</evidence>
<feature type="compositionally biased region" description="Polar residues" evidence="10">
    <location>
        <begin position="36"/>
        <end position="46"/>
    </location>
</feature>
<feature type="compositionally biased region" description="Gly residues" evidence="10">
    <location>
        <begin position="607"/>
        <end position="616"/>
    </location>
</feature>
<feature type="transmembrane region" description="Helical" evidence="9">
    <location>
        <begin position="295"/>
        <end position="315"/>
    </location>
</feature>
<organism evidence="11">
    <name type="scientific">Nannochloropsis gaditana (strain CCMP526)</name>
    <name type="common">Green microalga</name>
    <name type="synonym">Microchloropsis gaditana</name>
    <dbReference type="NCBI Taxonomy" id="1093141"/>
    <lineage>
        <taxon>Eukaryota</taxon>
        <taxon>Sar</taxon>
        <taxon>Stramenopiles</taxon>
        <taxon>Ochrophyta</taxon>
        <taxon>Eustigmatophyceae</taxon>
        <taxon>Eustigmatales</taxon>
        <taxon>Monodopsidaceae</taxon>
        <taxon>Nannochloropsis</taxon>
    </lineage>
</organism>
<proteinExistence type="evidence at transcript level"/>
<sequence>RENNRRRWLRTQAGQGGIKEKGASSFFFPSRREQLSLPSMPTPASKSEQHKERRRIPNAPQIPMPKVVTKILAGGADPSLEAEKAPVTGEWQKIPHEEDAAASSHSPSSFFHGILVTLYGEMAPRDLVRVCWFAGTLFFIIGGYWLLRSLKDSVMVAINGVEYIPQAKMVSLIVVTALVFLYNKLMDLVPKHQLFYYVGIFYFCVFAGVAYMLASPTYGLANTKADPSRILGWFSYCAIESFGSIGVSLFWAFVNSTIDLEGAKKAYGLIIAGAQVGSILGPTLVIRAHSIGVPTLYFCGALCMLLMVVSVFVYVQQFGVEVDEAPNKKKGKKAGVMEGFHLFMQHAYVRGIFALSCLFMVEVTILDYMMKVLAKRYFTALYPHDPARVTDAFASFMGLFGQVTNGISFLFSLTGTSFVIRRLGLYRSLVAFPLLCMGAIAVAMLMPDLWVVFACMMFLKALSYSLNNPCKEMLYQPTNTAVKFKSKSWIDIFGQRGAKAAGSVVTNALSDSVRSLVFYGGLISVFISAFLVWVAAWMGTRFEDYTASGLVVGAEEGKEEGKEEGLKGVRVEEEGVRGAETEMASLAAVQNARLDTSCGILEEGGSAETGGQGGEGEGGKEEQKQQGNGRDHVGTNTR</sequence>
<feature type="compositionally biased region" description="Basic and acidic residues" evidence="10">
    <location>
        <begin position="617"/>
        <end position="638"/>
    </location>
</feature>
<dbReference type="InterPro" id="IPR004667">
    <property type="entry name" value="ADP_ATP_car_bac_type"/>
</dbReference>
<reference evidence="11" key="2">
    <citation type="journal article" date="2012" name="Nat. Commun.">
        <title>Draft genome sequence and genetic transformation of the oleaginous alga Nannochloropis gaditana.</title>
        <authorList>
            <person name="Radakovits R."/>
            <person name="Jinkerson R.E."/>
            <person name="Fuerstenberg S.I."/>
            <person name="Tae H."/>
            <person name="Settlage R.E."/>
            <person name="Boore J.L."/>
            <person name="Posewitz M.C."/>
        </authorList>
    </citation>
    <scope>NUCLEOTIDE SEQUENCE</scope>
    <source>
        <strain evidence="11">CCMP526</strain>
    </source>
</reference>
<keyword evidence="8 9" id="KW-0472">Membrane</keyword>
<evidence type="ECO:0000256" key="3">
    <source>
        <dbReference type="ARBA" id="ARBA00022448"/>
    </source>
</evidence>
<feature type="transmembrane region" description="Helical" evidence="9">
    <location>
        <begin position="425"/>
        <end position="443"/>
    </location>
</feature>
<gene>
    <name evidence="11" type="ORF">NGATSA_3012600</name>
</gene>
<feature type="transmembrane region" description="Helical" evidence="9">
    <location>
        <begin position="127"/>
        <end position="147"/>
    </location>
</feature>
<feature type="transmembrane region" description="Helical" evidence="9">
    <location>
        <begin position="233"/>
        <end position="254"/>
    </location>
</feature>
<evidence type="ECO:0000256" key="4">
    <source>
        <dbReference type="ARBA" id="ARBA00022692"/>
    </source>
</evidence>
<feature type="non-terminal residue" evidence="11">
    <location>
        <position position="1"/>
    </location>
</feature>
<feature type="transmembrane region" description="Helical" evidence="9">
    <location>
        <begin position="266"/>
        <end position="289"/>
    </location>
</feature>
<comment type="similarity">
    <text evidence="2 9">Belongs to the ADP/ATP translocase tlc family.</text>
</comment>
<evidence type="ECO:0000256" key="9">
    <source>
        <dbReference type="RuleBase" id="RU363121"/>
    </source>
</evidence>
<feature type="transmembrane region" description="Helical" evidence="9">
    <location>
        <begin position="392"/>
        <end position="413"/>
    </location>
</feature>
<dbReference type="AlphaFoldDB" id="I2CQZ5"/>
<dbReference type="Gene3D" id="1.20.1250.20">
    <property type="entry name" value="MFS general substrate transporter like domains"/>
    <property type="match status" value="1"/>
</dbReference>
<name>I2CQZ5_NANGC</name>
<dbReference type="GO" id="GO:0005524">
    <property type="term" value="F:ATP binding"/>
    <property type="evidence" value="ECO:0007669"/>
    <property type="project" value="UniProtKB-KW"/>
</dbReference>
<feature type="transmembrane region" description="Helical" evidence="9">
    <location>
        <begin position="347"/>
        <end position="366"/>
    </location>
</feature>
<feature type="transmembrane region" description="Helical" evidence="9">
    <location>
        <begin position="449"/>
        <end position="466"/>
    </location>
</feature>
<dbReference type="GO" id="GO:0005471">
    <property type="term" value="F:ATP:ADP antiporter activity"/>
    <property type="evidence" value="ECO:0007669"/>
    <property type="project" value="InterPro"/>
</dbReference>
<evidence type="ECO:0000256" key="7">
    <source>
        <dbReference type="ARBA" id="ARBA00022989"/>
    </source>
</evidence>
<dbReference type="EMBL" id="JU980265">
    <property type="protein sequence ID" value="AFJ69328.1"/>
    <property type="molecule type" value="mRNA"/>
</dbReference>
<comment type="subcellular location">
    <subcellularLocation>
        <location evidence="1 9">Membrane</location>
        <topology evidence="1 9">Multi-pass membrane protein</topology>
    </subcellularLocation>
</comment>
<keyword evidence="4 9" id="KW-0812">Transmembrane</keyword>
<evidence type="ECO:0000313" key="11">
    <source>
        <dbReference type="EMBL" id="AFJ69328.1"/>
    </source>
</evidence>
<dbReference type="PANTHER" id="PTHR31187:SF1">
    <property type="entry name" value="ADP,ATP CARRIER PROTEIN 1"/>
    <property type="match status" value="1"/>
</dbReference>